<organism evidence="3 4">
    <name type="scientific">Anaerococcus octavius</name>
    <dbReference type="NCBI Taxonomy" id="54007"/>
    <lineage>
        <taxon>Bacteria</taxon>
        <taxon>Bacillati</taxon>
        <taxon>Bacillota</taxon>
        <taxon>Tissierellia</taxon>
        <taxon>Tissierellales</taxon>
        <taxon>Peptoniphilaceae</taxon>
        <taxon>Anaerococcus</taxon>
    </lineage>
</organism>
<dbReference type="InterPro" id="IPR010982">
    <property type="entry name" value="Lambda_DNA-bd_dom_sf"/>
</dbReference>
<dbReference type="InterPro" id="IPR001387">
    <property type="entry name" value="Cro/C1-type_HTH"/>
</dbReference>
<evidence type="ECO:0000313" key="4">
    <source>
        <dbReference type="Proteomes" id="UP000255124"/>
    </source>
</evidence>
<name>A0A380WT49_9FIRM</name>
<dbReference type="GO" id="GO:0003677">
    <property type="term" value="F:DNA binding"/>
    <property type="evidence" value="ECO:0007669"/>
    <property type="project" value="UniProtKB-KW"/>
</dbReference>
<evidence type="ECO:0000259" key="2">
    <source>
        <dbReference type="PROSITE" id="PS50943"/>
    </source>
</evidence>
<gene>
    <name evidence="3" type="primary">sinR</name>
    <name evidence="3" type="ORF">NCTC9810_00516</name>
</gene>
<dbReference type="PROSITE" id="PS50943">
    <property type="entry name" value="HTH_CROC1"/>
    <property type="match status" value="1"/>
</dbReference>
<keyword evidence="1" id="KW-0238">DNA-binding</keyword>
<dbReference type="AlphaFoldDB" id="A0A380WT49"/>
<reference evidence="3 4" key="1">
    <citation type="submission" date="2018-06" db="EMBL/GenBank/DDBJ databases">
        <authorList>
            <consortium name="Pathogen Informatics"/>
            <person name="Doyle S."/>
        </authorList>
    </citation>
    <scope>NUCLEOTIDE SEQUENCE [LARGE SCALE GENOMIC DNA]</scope>
    <source>
        <strain evidence="3 4">NCTC9810</strain>
    </source>
</reference>
<sequence>MSIISENIAFYRRKKGLTQKDLAEKTGLSRSFISQIENATNNASDDSLYKISNVLDVSVSELKGNDKSFVKNEDTELINLLIKITADEKILWEKFEDPSNYYDCTYKCLIRGTEYNLNLKYKFDNNELYIRDITLSLNDYTTEFSETIISEEQDNRLLFDLVDTIQNLERDRSPKFKLINELEEIEKDDEARPDNTGTPF</sequence>
<feature type="domain" description="HTH cro/C1-type" evidence="2">
    <location>
        <begin position="8"/>
        <end position="62"/>
    </location>
</feature>
<dbReference type="Proteomes" id="UP000255124">
    <property type="component" value="Unassembled WGS sequence"/>
</dbReference>
<protein>
    <submittedName>
        <fullName evidence="3">HTH-type transcriptional regulator sinR</fullName>
    </submittedName>
</protein>
<dbReference type="PANTHER" id="PTHR46797">
    <property type="entry name" value="HTH-TYPE TRANSCRIPTIONAL REGULATOR"/>
    <property type="match status" value="1"/>
</dbReference>
<evidence type="ECO:0000313" key="3">
    <source>
        <dbReference type="EMBL" id="SUU92191.1"/>
    </source>
</evidence>
<dbReference type="SMART" id="SM00530">
    <property type="entry name" value="HTH_XRE"/>
    <property type="match status" value="1"/>
</dbReference>
<dbReference type="EMBL" id="UFTA01000002">
    <property type="protein sequence ID" value="SUU92191.1"/>
    <property type="molecule type" value="Genomic_DNA"/>
</dbReference>
<dbReference type="GO" id="GO:0003700">
    <property type="term" value="F:DNA-binding transcription factor activity"/>
    <property type="evidence" value="ECO:0007669"/>
    <property type="project" value="TreeGrafter"/>
</dbReference>
<accession>A0A380WT49</accession>
<dbReference type="SUPFAM" id="SSF47413">
    <property type="entry name" value="lambda repressor-like DNA-binding domains"/>
    <property type="match status" value="1"/>
</dbReference>
<dbReference type="PANTHER" id="PTHR46797:SF1">
    <property type="entry name" value="METHYLPHOSPHONATE SYNTHASE"/>
    <property type="match status" value="1"/>
</dbReference>
<dbReference type="GO" id="GO:0005829">
    <property type="term" value="C:cytosol"/>
    <property type="evidence" value="ECO:0007669"/>
    <property type="project" value="TreeGrafter"/>
</dbReference>
<dbReference type="Gene3D" id="1.10.260.40">
    <property type="entry name" value="lambda repressor-like DNA-binding domains"/>
    <property type="match status" value="1"/>
</dbReference>
<dbReference type="CDD" id="cd00093">
    <property type="entry name" value="HTH_XRE"/>
    <property type="match status" value="1"/>
</dbReference>
<dbReference type="Pfam" id="PF01381">
    <property type="entry name" value="HTH_3"/>
    <property type="match status" value="1"/>
</dbReference>
<proteinExistence type="predicted"/>
<dbReference type="InterPro" id="IPR050807">
    <property type="entry name" value="TransReg_Diox_bact_type"/>
</dbReference>
<evidence type="ECO:0000256" key="1">
    <source>
        <dbReference type="ARBA" id="ARBA00023125"/>
    </source>
</evidence>
<dbReference type="RefSeq" id="WP_115595074.1">
    <property type="nucleotide sequence ID" value="NZ_UFTA01000002.1"/>
</dbReference>
<dbReference type="OrthoDB" id="48775at2"/>